<reference evidence="2 3" key="1">
    <citation type="submission" date="2019-03" db="EMBL/GenBank/DDBJ databases">
        <title>First draft genome of Liparis tanakae, snailfish: a comprehensive survey of snailfish specific genes.</title>
        <authorList>
            <person name="Kim W."/>
            <person name="Song I."/>
            <person name="Jeong J.-H."/>
            <person name="Kim D."/>
            <person name="Kim S."/>
            <person name="Ryu S."/>
            <person name="Song J.Y."/>
            <person name="Lee S.K."/>
        </authorList>
    </citation>
    <scope>NUCLEOTIDE SEQUENCE [LARGE SCALE GENOMIC DNA]</scope>
    <source>
        <tissue evidence="2">Muscle</tissue>
    </source>
</reference>
<evidence type="ECO:0000313" key="3">
    <source>
        <dbReference type="Proteomes" id="UP000314294"/>
    </source>
</evidence>
<dbReference type="AlphaFoldDB" id="A0A4Z2IHQ3"/>
<keyword evidence="1" id="KW-0812">Transmembrane</keyword>
<keyword evidence="3" id="KW-1185">Reference proteome</keyword>
<comment type="caution">
    <text evidence="2">The sequence shown here is derived from an EMBL/GenBank/DDBJ whole genome shotgun (WGS) entry which is preliminary data.</text>
</comment>
<protein>
    <submittedName>
        <fullName evidence="2">Uncharacterized protein</fullName>
    </submittedName>
</protein>
<dbReference type="Proteomes" id="UP000314294">
    <property type="component" value="Unassembled WGS sequence"/>
</dbReference>
<evidence type="ECO:0000256" key="1">
    <source>
        <dbReference type="SAM" id="Phobius"/>
    </source>
</evidence>
<gene>
    <name evidence="2" type="ORF">EYF80_012532</name>
</gene>
<proteinExistence type="predicted"/>
<feature type="transmembrane region" description="Helical" evidence="1">
    <location>
        <begin position="7"/>
        <end position="28"/>
    </location>
</feature>
<sequence>MTWHPRVLWGLAISTAMARYGCVGYLLLAESLSGLMLKGSRRSLSGSMLLRRSISGTVWSMPIWMRRRIMDISLTFWICSAYLA</sequence>
<keyword evidence="1" id="KW-1133">Transmembrane helix</keyword>
<keyword evidence="1" id="KW-0472">Membrane</keyword>
<name>A0A4Z2IHQ3_9TELE</name>
<accession>A0A4Z2IHQ3</accession>
<dbReference type="EMBL" id="SRLO01000085">
    <property type="protein sequence ID" value="TNN77225.1"/>
    <property type="molecule type" value="Genomic_DNA"/>
</dbReference>
<evidence type="ECO:0000313" key="2">
    <source>
        <dbReference type="EMBL" id="TNN77225.1"/>
    </source>
</evidence>
<organism evidence="2 3">
    <name type="scientific">Liparis tanakae</name>
    <name type="common">Tanaka's snailfish</name>
    <dbReference type="NCBI Taxonomy" id="230148"/>
    <lineage>
        <taxon>Eukaryota</taxon>
        <taxon>Metazoa</taxon>
        <taxon>Chordata</taxon>
        <taxon>Craniata</taxon>
        <taxon>Vertebrata</taxon>
        <taxon>Euteleostomi</taxon>
        <taxon>Actinopterygii</taxon>
        <taxon>Neopterygii</taxon>
        <taxon>Teleostei</taxon>
        <taxon>Neoteleostei</taxon>
        <taxon>Acanthomorphata</taxon>
        <taxon>Eupercaria</taxon>
        <taxon>Perciformes</taxon>
        <taxon>Cottioidei</taxon>
        <taxon>Cottales</taxon>
        <taxon>Liparidae</taxon>
        <taxon>Liparis</taxon>
    </lineage>
</organism>